<dbReference type="EMBL" id="AMZH03000017">
    <property type="protein sequence ID" value="RRT86077.1"/>
    <property type="molecule type" value="Genomic_DNA"/>
</dbReference>
<dbReference type="GO" id="GO:0006629">
    <property type="term" value="P:lipid metabolic process"/>
    <property type="evidence" value="ECO:0007669"/>
    <property type="project" value="InterPro"/>
</dbReference>
<evidence type="ECO:0000313" key="3">
    <source>
        <dbReference type="Proteomes" id="UP000287651"/>
    </source>
</evidence>
<gene>
    <name evidence="2" type="ORF">B296_00001929</name>
</gene>
<name>A0A427BC75_ENSVE</name>
<comment type="caution">
    <text evidence="2">The sequence shown here is derived from an EMBL/GenBank/DDBJ whole genome shotgun (WGS) entry which is preliminary data.</text>
</comment>
<sequence>MVAPQPAPLSRLDSTSPQPRPFLPATEASSRISTSAASNRKPVPISRPQKPKRKKWPFPLPPPSFSSSSSSSARLFFHLRPRYHLFLSLLCEYLFVIPISILLQLGEGCSANQDCDAGLRCDGCDGDLGVCVRIRPYDPRSKVRIRQFPFSIRNLGLWGKDLPFNKYSWLTTHNSFADAGAHSATGATLITFTNQQDNITSQLNVRFLALSHVHFRFRFLFPARLVCLAGAVGIVHNPRP</sequence>
<dbReference type="SUPFAM" id="SSF51695">
    <property type="entry name" value="PLC-like phosphodiesterases"/>
    <property type="match status" value="1"/>
</dbReference>
<dbReference type="Proteomes" id="UP000287651">
    <property type="component" value="Unassembled WGS sequence"/>
</dbReference>
<dbReference type="AlphaFoldDB" id="A0A427BC75"/>
<dbReference type="InterPro" id="IPR017946">
    <property type="entry name" value="PLC-like_Pdiesterase_TIM-brl"/>
</dbReference>
<feature type="compositionally biased region" description="Polar residues" evidence="1">
    <location>
        <begin position="27"/>
        <end position="38"/>
    </location>
</feature>
<accession>A0A427BC75</accession>
<feature type="region of interest" description="Disordered" evidence="1">
    <location>
        <begin position="1"/>
        <end position="68"/>
    </location>
</feature>
<dbReference type="InterPro" id="IPR051057">
    <property type="entry name" value="PI-PLC_domain"/>
</dbReference>
<organism evidence="2 3">
    <name type="scientific">Ensete ventricosum</name>
    <name type="common">Abyssinian banana</name>
    <name type="synonym">Musa ensete</name>
    <dbReference type="NCBI Taxonomy" id="4639"/>
    <lineage>
        <taxon>Eukaryota</taxon>
        <taxon>Viridiplantae</taxon>
        <taxon>Streptophyta</taxon>
        <taxon>Embryophyta</taxon>
        <taxon>Tracheophyta</taxon>
        <taxon>Spermatophyta</taxon>
        <taxon>Magnoliopsida</taxon>
        <taxon>Liliopsida</taxon>
        <taxon>Zingiberales</taxon>
        <taxon>Musaceae</taxon>
        <taxon>Ensete</taxon>
    </lineage>
</organism>
<dbReference type="Pfam" id="PF26178">
    <property type="entry name" value="PI-PLC_cat"/>
    <property type="match status" value="1"/>
</dbReference>
<dbReference type="GO" id="GO:0008081">
    <property type="term" value="F:phosphoric diester hydrolase activity"/>
    <property type="evidence" value="ECO:0007669"/>
    <property type="project" value="InterPro"/>
</dbReference>
<reference evidence="2 3" key="1">
    <citation type="journal article" date="2014" name="Agronomy (Basel)">
        <title>A Draft Genome Sequence for Ensete ventricosum, the Drought-Tolerant Tree Against Hunger.</title>
        <authorList>
            <person name="Harrison J."/>
            <person name="Moore K.A."/>
            <person name="Paszkiewicz K."/>
            <person name="Jones T."/>
            <person name="Grant M."/>
            <person name="Ambacheew D."/>
            <person name="Muzemil S."/>
            <person name="Studholme D.J."/>
        </authorList>
    </citation>
    <scope>NUCLEOTIDE SEQUENCE [LARGE SCALE GENOMIC DNA]</scope>
</reference>
<evidence type="ECO:0000313" key="2">
    <source>
        <dbReference type="EMBL" id="RRT86077.1"/>
    </source>
</evidence>
<proteinExistence type="predicted"/>
<dbReference type="PANTHER" id="PTHR13593:SF89">
    <property type="entry name" value="PLC-LIKE PHOSPHODIESTERASES SUPERFAMILY PROTEIN"/>
    <property type="match status" value="1"/>
</dbReference>
<dbReference type="PANTHER" id="PTHR13593">
    <property type="match status" value="1"/>
</dbReference>
<protein>
    <submittedName>
        <fullName evidence="2">Uncharacterized protein</fullName>
    </submittedName>
</protein>
<evidence type="ECO:0000256" key="1">
    <source>
        <dbReference type="SAM" id="MobiDB-lite"/>
    </source>
</evidence>